<evidence type="ECO:0000256" key="2">
    <source>
        <dbReference type="ARBA" id="ARBA00010199"/>
    </source>
</evidence>
<reference evidence="8" key="1">
    <citation type="submission" date="2022-12" db="EMBL/GenBank/DDBJ databases">
        <authorList>
            <person name="Mo P."/>
        </authorList>
    </citation>
    <scope>NUCLEOTIDE SEQUENCE [LARGE SCALE GENOMIC DNA]</scope>
    <source>
        <strain evidence="8">HUAS 3-15</strain>
    </source>
</reference>
<feature type="transmembrane region" description="Helical" evidence="6">
    <location>
        <begin position="20"/>
        <end position="47"/>
    </location>
</feature>
<keyword evidence="4" id="KW-0813">Transport</keyword>
<keyword evidence="8" id="KW-1185">Reference proteome</keyword>
<dbReference type="PANTHER" id="PTHR43298:SF2">
    <property type="entry name" value="FMN_FAD EXPORTER YEEO-RELATED"/>
    <property type="match status" value="1"/>
</dbReference>
<evidence type="ECO:0000256" key="6">
    <source>
        <dbReference type="SAM" id="Phobius"/>
    </source>
</evidence>
<dbReference type="InterPro" id="IPR002528">
    <property type="entry name" value="MATE_fam"/>
</dbReference>
<feature type="transmembrane region" description="Helical" evidence="6">
    <location>
        <begin position="87"/>
        <end position="107"/>
    </location>
</feature>
<dbReference type="Proteomes" id="UP001212821">
    <property type="component" value="Chromosome"/>
</dbReference>
<evidence type="ECO:0000256" key="5">
    <source>
        <dbReference type="ARBA" id="ARBA00031636"/>
    </source>
</evidence>
<evidence type="ECO:0000313" key="7">
    <source>
        <dbReference type="EMBL" id="WBP90734.1"/>
    </source>
</evidence>
<dbReference type="Pfam" id="PF01554">
    <property type="entry name" value="MatE"/>
    <property type="match status" value="1"/>
</dbReference>
<protein>
    <recommendedName>
        <fullName evidence="3">Probable multidrug resistance protein NorM</fullName>
    </recommendedName>
    <alternativeName>
        <fullName evidence="5">Multidrug-efflux transporter</fullName>
    </alternativeName>
</protein>
<feature type="transmembrane region" description="Helical" evidence="6">
    <location>
        <begin position="119"/>
        <end position="139"/>
    </location>
</feature>
<keyword evidence="6" id="KW-1133">Transmembrane helix</keyword>
<comment type="similarity">
    <text evidence="2">Belongs to the multi antimicrobial extrusion (MATE) (TC 2.A.66.1) family.</text>
</comment>
<dbReference type="RefSeq" id="WP_270149711.1">
    <property type="nucleotide sequence ID" value="NZ_CP115450.1"/>
</dbReference>
<dbReference type="PANTHER" id="PTHR43298">
    <property type="entry name" value="MULTIDRUG RESISTANCE PROTEIN NORM-RELATED"/>
    <property type="match status" value="1"/>
</dbReference>
<name>A0ABY7QD98_9ACTN</name>
<proteinExistence type="inferred from homology"/>
<keyword evidence="6" id="KW-0472">Membrane</keyword>
<organism evidence="7 8">
    <name type="scientific">Kitasatospora cathayae</name>
    <dbReference type="NCBI Taxonomy" id="3004092"/>
    <lineage>
        <taxon>Bacteria</taxon>
        <taxon>Bacillati</taxon>
        <taxon>Actinomycetota</taxon>
        <taxon>Actinomycetes</taxon>
        <taxon>Kitasatosporales</taxon>
        <taxon>Streptomycetaceae</taxon>
        <taxon>Kitasatospora</taxon>
    </lineage>
</organism>
<evidence type="ECO:0000256" key="4">
    <source>
        <dbReference type="ARBA" id="ARBA00022448"/>
    </source>
</evidence>
<accession>A0ABY7QD98</accession>
<keyword evidence="6" id="KW-0812">Transmembrane</keyword>
<gene>
    <name evidence="7" type="ORF">O1G21_35965</name>
</gene>
<sequence>MREQLSRLAALAGPVYAELLSGVIATVIGTLWVASLGGSAVAAVTLAGTVENLLLGLVLVVSSGVSVGLARALGADDRDEAARITRAAWRLCVLGSLALAVPGYLLRDRLAAAFLDGEAATRAAQYLTVAFPAFVLFFAQRVADELFKGAGDTRTPAARWCCRGCWGWPGCGGGRWWARWCSSGCCWR</sequence>
<evidence type="ECO:0000313" key="8">
    <source>
        <dbReference type="Proteomes" id="UP001212821"/>
    </source>
</evidence>
<feature type="transmembrane region" description="Helical" evidence="6">
    <location>
        <begin position="53"/>
        <end position="75"/>
    </location>
</feature>
<comment type="function">
    <text evidence="1">Multidrug efflux pump.</text>
</comment>
<dbReference type="EMBL" id="CP115450">
    <property type="protein sequence ID" value="WBP90734.1"/>
    <property type="molecule type" value="Genomic_DNA"/>
</dbReference>
<evidence type="ECO:0000256" key="1">
    <source>
        <dbReference type="ARBA" id="ARBA00003408"/>
    </source>
</evidence>
<evidence type="ECO:0000256" key="3">
    <source>
        <dbReference type="ARBA" id="ARBA00020268"/>
    </source>
</evidence>
<dbReference type="InterPro" id="IPR050222">
    <property type="entry name" value="MATE_MdtK"/>
</dbReference>